<evidence type="ECO:0000313" key="1">
    <source>
        <dbReference type="EMBL" id="CAG9311026.1"/>
    </source>
</evidence>
<comment type="caution">
    <text evidence="1">The sequence shown here is derived from an EMBL/GenBank/DDBJ whole genome shotgun (WGS) entry which is preliminary data.</text>
</comment>
<reference evidence="1" key="1">
    <citation type="submission" date="2021-09" db="EMBL/GenBank/DDBJ databases">
        <authorList>
            <consortium name="AG Swart"/>
            <person name="Singh M."/>
            <person name="Singh A."/>
            <person name="Seah K."/>
            <person name="Emmerich C."/>
        </authorList>
    </citation>
    <scope>NUCLEOTIDE SEQUENCE</scope>
    <source>
        <strain evidence="1">ATCC30299</strain>
    </source>
</reference>
<dbReference type="EMBL" id="CAJZBQ010000003">
    <property type="protein sequence ID" value="CAG9311026.1"/>
    <property type="molecule type" value="Genomic_DNA"/>
</dbReference>
<organism evidence="1 2">
    <name type="scientific">Blepharisma stoltei</name>
    <dbReference type="NCBI Taxonomy" id="1481888"/>
    <lineage>
        <taxon>Eukaryota</taxon>
        <taxon>Sar</taxon>
        <taxon>Alveolata</taxon>
        <taxon>Ciliophora</taxon>
        <taxon>Postciliodesmatophora</taxon>
        <taxon>Heterotrichea</taxon>
        <taxon>Heterotrichida</taxon>
        <taxon>Blepharismidae</taxon>
        <taxon>Blepharisma</taxon>
    </lineage>
</organism>
<proteinExistence type="predicted"/>
<accession>A0AAU9I975</accession>
<protein>
    <submittedName>
        <fullName evidence="1">Uncharacterized protein</fullName>
    </submittedName>
</protein>
<dbReference type="AlphaFoldDB" id="A0AAU9I975"/>
<name>A0AAU9I975_9CILI</name>
<dbReference type="Proteomes" id="UP001162131">
    <property type="component" value="Unassembled WGS sequence"/>
</dbReference>
<gene>
    <name evidence="1" type="ORF">BSTOLATCC_MIC2732</name>
</gene>
<keyword evidence="2" id="KW-1185">Reference proteome</keyword>
<sequence>MIKYSPKNSNYSDIIGLNLTQSLFKIMFKGDKKAFILQISGNIFESEENNVNIWNLIGSNNIARNYYPTTYVMEYHGCKYMILNKNQLWEFNLSTKQLRLVNTYS</sequence>
<evidence type="ECO:0000313" key="2">
    <source>
        <dbReference type="Proteomes" id="UP001162131"/>
    </source>
</evidence>